<organism evidence="2 3">
    <name type="scientific">Blastopirellula marina</name>
    <dbReference type="NCBI Taxonomy" id="124"/>
    <lineage>
        <taxon>Bacteria</taxon>
        <taxon>Pseudomonadati</taxon>
        <taxon>Planctomycetota</taxon>
        <taxon>Planctomycetia</taxon>
        <taxon>Pirellulales</taxon>
        <taxon>Pirellulaceae</taxon>
        <taxon>Blastopirellula</taxon>
    </lineage>
</organism>
<feature type="transmembrane region" description="Helical" evidence="1">
    <location>
        <begin position="137"/>
        <end position="167"/>
    </location>
</feature>
<dbReference type="EMBL" id="PUHZ01000018">
    <property type="protein sequence ID" value="PQO44654.1"/>
    <property type="molecule type" value="Genomic_DNA"/>
</dbReference>
<keyword evidence="1" id="KW-0812">Transmembrane</keyword>
<comment type="caution">
    <text evidence="2">The sequence shown here is derived from an EMBL/GenBank/DDBJ whole genome shotgun (WGS) entry which is preliminary data.</text>
</comment>
<reference evidence="2 3" key="1">
    <citation type="submission" date="2018-02" db="EMBL/GenBank/DDBJ databases">
        <title>Comparative genomes isolates from brazilian mangrove.</title>
        <authorList>
            <person name="Araujo J.E."/>
            <person name="Taketani R.G."/>
            <person name="Silva M.C.P."/>
            <person name="Loureco M.V."/>
            <person name="Andreote F.D."/>
        </authorList>
    </citation>
    <scope>NUCLEOTIDE SEQUENCE [LARGE SCALE GENOMIC DNA]</scope>
    <source>
        <strain evidence="2 3">Nap-Phe MGV</strain>
    </source>
</reference>
<feature type="transmembrane region" description="Helical" evidence="1">
    <location>
        <begin position="70"/>
        <end position="91"/>
    </location>
</feature>
<dbReference type="Proteomes" id="UP000237819">
    <property type="component" value="Unassembled WGS sequence"/>
</dbReference>
<keyword evidence="1" id="KW-1133">Transmembrane helix</keyword>
<evidence type="ECO:0000313" key="2">
    <source>
        <dbReference type="EMBL" id="PQO44654.1"/>
    </source>
</evidence>
<accession>A0A2S8GKW2</accession>
<gene>
    <name evidence="2" type="ORF">C5Y93_17950</name>
</gene>
<evidence type="ECO:0000256" key="1">
    <source>
        <dbReference type="SAM" id="Phobius"/>
    </source>
</evidence>
<dbReference type="OrthoDB" id="285859at2"/>
<sequence>MSSEPDPQQTSNAPPAAAPLVVCPVCGAENQPLAAKCWICQQPLQAATGVAAPVMRVTPSPQFAAPRSSILPNTLFALAAAALLVMGIGVYTVKPIWLIYYVPLFCLPLLTMAGGLRYALLSTDKNVRQTGEILTPIYAAAFAILGSLGVVFLTLAAVVILVISIFVSLGELCFSVSDTGN</sequence>
<name>A0A2S8GKW2_9BACT</name>
<dbReference type="AlphaFoldDB" id="A0A2S8GKW2"/>
<protein>
    <submittedName>
        <fullName evidence="2">Uncharacterized protein</fullName>
    </submittedName>
</protein>
<proteinExistence type="predicted"/>
<dbReference type="RefSeq" id="WP_105336828.1">
    <property type="nucleotide sequence ID" value="NZ_PUHZ01000018.1"/>
</dbReference>
<feature type="transmembrane region" description="Helical" evidence="1">
    <location>
        <begin position="97"/>
        <end position="116"/>
    </location>
</feature>
<evidence type="ECO:0000313" key="3">
    <source>
        <dbReference type="Proteomes" id="UP000237819"/>
    </source>
</evidence>
<keyword evidence="1" id="KW-0472">Membrane</keyword>